<dbReference type="AlphaFoldDB" id="A0A7W5ZWB0"/>
<organism evidence="2 3">
    <name type="scientific">Novosphingobium hassiacum</name>
    <dbReference type="NCBI Taxonomy" id="173676"/>
    <lineage>
        <taxon>Bacteria</taxon>
        <taxon>Pseudomonadati</taxon>
        <taxon>Pseudomonadota</taxon>
        <taxon>Alphaproteobacteria</taxon>
        <taxon>Sphingomonadales</taxon>
        <taxon>Sphingomonadaceae</taxon>
        <taxon>Novosphingobium</taxon>
    </lineage>
</organism>
<feature type="transmembrane region" description="Helical" evidence="1">
    <location>
        <begin position="137"/>
        <end position="156"/>
    </location>
</feature>
<comment type="caution">
    <text evidence="2">The sequence shown here is derived from an EMBL/GenBank/DDBJ whole genome shotgun (WGS) entry which is preliminary data.</text>
</comment>
<keyword evidence="1" id="KW-0472">Membrane</keyword>
<name>A0A7W5ZWB0_9SPHN</name>
<sequence length="407" mass="44639">MDSPIGAKDVPGSPEMEREIARFRASLSASRSAAQLKLFDYLAERSADARAPKEIEIAHAVFGNETGLQESPNDSGVRVYVHRLRKRVDEFYGGSVGARLVIPKGEYRLVLQMPEAEGVASSPFTEFVRKAVRPAGWHWFLLAGIICLIVAGAMLMPQPDAAEGNARKLASTQFWGGLDDSQPITLVTGDSFILAETRDQSSVSRLIRDPAIQSRDQLGQHLKTHPEAFYRLYDLDLHFAPVSTVMAAWDLQATLPLTRAGKIRRSQLLPVSSATESALRSRTVVYVGRLADLGILSPSLAAASRFRLEGEATVRDQSTQKLAKATDGADLGMIASLRTSDGRRLIFITGIGDLAMQDMVRLVSNAAALDDLERGPARHRYYEALFEVTSVDPIHAERRLIAVHPLR</sequence>
<dbReference type="Proteomes" id="UP000562395">
    <property type="component" value="Unassembled WGS sequence"/>
</dbReference>
<keyword evidence="1" id="KW-1133">Transmembrane helix</keyword>
<keyword evidence="3" id="KW-1185">Reference proteome</keyword>
<evidence type="ECO:0000313" key="3">
    <source>
        <dbReference type="Proteomes" id="UP000562395"/>
    </source>
</evidence>
<proteinExistence type="predicted"/>
<dbReference type="EMBL" id="JACICY010000001">
    <property type="protein sequence ID" value="MBB3859342.1"/>
    <property type="molecule type" value="Genomic_DNA"/>
</dbReference>
<gene>
    <name evidence="2" type="ORF">GGQ88_000582</name>
</gene>
<protein>
    <submittedName>
        <fullName evidence="2">Uncharacterized protein</fullName>
    </submittedName>
</protein>
<keyword evidence="1" id="KW-0812">Transmembrane</keyword>
<evidence type="ECO:0000256" key="1">
    <source>
        <dbReference type="SAM" id="Phobius"/>
    </source>
</evidence>
<dbReference type="RefSeq" id="WP_183611585.1">
    <property type="nucleotide sequence ID" value="NZ_JACICY010000001.1"/>
</dbReference>
<accession>A0A7W5ZWB0</accession>
<reference evidence="2 3" key="1">
    <citation type="submission" date="2020-08" db="EMBL/GenBank/DDBJ databases">
        <title>Genomic Encyclopedia of Type Strains, Phase IV (KMG-IV): sequencing the most valuable type-strain genomes for metagenomic binning, comparative biology and taxonomic classification.</title>
        <authorList>
            <person name="Goeker M."/>
        </authorList>
    </citation>
    <scope>NUCLEOTIDE SEQUENCE [LARGE SCALE GENOMIC DNA]</scope>
    <source>
        <strain evidence="2 3">DSM 14552</strain>
    </source>
</reference>
<evidence type="ECO:0000313" key="2">
    <source>
        <dbReference type="EMBL" id="MBB3859342.1"/>
    </source>
</evidence>